<accession>A0ACC2VSY2</accession>
<sequence length="261" mass="28380">MALPGRLPPILPPPHPPPRIPPEKLVFVQYLAALAICDGLDADGKLGVRLKWPNDIYAFAEGVGAAEEGKKGKAKLGGILVNSSFVDGQWRVVVGCGINILNDLPTTSLAQLHDLQARRKGTPGKVPSMEESLAAILVSFEGFWNTFLHDQGFDGLLDEYLGRWLHTDQPVTLTTTTLPQQLIIKTITLDHGLLRCVPDRRGEPRRSMYDPGSEDRSSYAFGAGALGRGMQALGLGKTEYVDLQPDGNSFDLMSGLIKRKV</sequence>
<name>A0ACC2VSY2_9TREE</name>
<comment type="caution">
    <text evidence="1">The sequence shown here is derived from an EMBL/GenBank/DDBJ whole genome shotgun (WGS) entry which is preliminary data.</text>
</comment>
<organism evidence="1 2">
    <name type="scientific">Naganishia adeliensis</name>
    <dbReference type="NCBI Taxonomy" id="92952"/>
    <lineage>
        <taxon>Eukaryota</taxon>
        <taxon>Fungi</taxon>
        <taxon>Dikarya</taxon>
        <taxon>Basidiomycota</taxon>
        <taxon>Agaricomycotina</taxon>
        <taxon>Tremellomycetes</taxon>
        <taxon>Filobasidiales</taxon>
        <taxon>Filobasidiaceae</taxon>
        <taxon>Naganishia</taxon>
    </lineage>
</organism>
<proteinExistence type="predicted"/>
<protein>
    <submittedName>
        <fullName evidence="1">Uncharacterized protein</fullName>
    </submittedName>
</protein>
<reference evidence="1" key="1">
    <citation type="submission" date="2023-04" db="EMBL/GenBank/DDBJ databases">
        <title>Draft Genome sequencing of Naganishia species isolated from polar environments using Oxford Nanopore Technology.</title>
        <authorList>
            <person name="Leo P."/>
            <person name="Venkateswaran K."/>
        </authorList>
    </citation>
    <scope>NUCLEOTIDE SEQUENCE</scope>
    <source>
        <strain evidence="1">MNA-CCFEE 5262</strain>
    </source>
</reference>
<evidence type="ECO:0000313" key="1">
    <source>
        <dbReference type="EMBL" id="KAJ9102228.1"/>
    </source>
</evidence>
<evidence type="ECO:0000313" key="2">
    <source>
        <dbReference type="Proteomes" id="UP001230649"/>
    </source>
</evidence>
<dbReference type="EMBL" id="JASBWS010000065">
    <property type="protein sequence ID" value="KAJ9102228.1"/>
    <property type="molecule type" value="Genomic_DNA"/>
</dbReference>
<gene>
    <name evidence="1" type="ORF">QFC20_005057</name>
</gene>
<keyword evidence="2" id="KW-1185">Reference proteome</keyword>
<dbReference type="Proteomes" id="UP001230649">
    <property type="component" value="Unassembled WGS sequence"/>
</dbReference>